<sequence>MRFKNEVKKTIDEALPPVAVSNQLAANFASTSFWDDAHLLNINNNNHSGSSGHSQHLHHGAVKESIKVSNVCTGKIAKDTLHKRGKQIGCTTHYCVGSLMTPNKAKTSKIKAEILEEAFDFFEQYFIYLKKDNSDELSKRLAEVTKELEQTATYTLTTDELCFGAKTAWRNNARCIGRMHWNQLQIQDARHVRTTEEMFKAICKHIEISTNGGNIQPLITVFPQRVPGREDFRVWNPQLIGFAGYVQENGDVVGDRGRIQFTKVCQKLGWKGSGGPFDLLPIVLSAPGEEAKFYDLPKQLIKLIEIEHPHFEWFKELGLKWYAVPAVSDMLLDVGGLEFSAAPFNGWYMGTEIGARDFCDPQRYDLLEKIGQKMGLNTSLYSNLWKDKVLFEVNLAVLHSYHKSYVTIVDHHTASENFLRHLDQEQRQRGGCPADWVWIVPPMSGSVTGVFHQEMLNYSLKPSFEYQEKAWSTYQWVQSTIELKYSFKTVARVAMYSSILMGQILRKRVKATLLYATETGKSEKFAHKLSKIMQRNFYVKLQCMDSYRIEWLKQETLLIVITSTFGNGESPENGREFWRELYNLKHNKLINLSSLKYSVFALGSSQYPTFCAFGKNVDKALGDLGAKRLIDVGIGDELQGQDQAFEAWIKKIYKESCCSFSLKYDEQSECEFELTENENYNPENVRLKEIAMDEIDCEQQIVAQLSRLHKKKIFLCSVTERKRLKPQKSESQTLFVKMTPTNSLAKSFLVYEPGDHIGVFPRNPPHLVDAVLCRVRREGYFETESIVYQIEIKFDDEWIQHPVIPPCTLKIAFTNYLDIASVPSQKFLGYLAGMANDRWDSFRLRKLAQDADYYKKWRLFHYPTLVDVLNEFPSVHVNPEFLLTKLPLLQPRYYSISSSQTLFSNEVHLTMSLVSYHISKENGTTRFGVCTGFFERFPSEPIACFLRSAPDFRLPDNNRIPIILIAAGSGIAPFRSFWQERYTQFKNGNKCGKMILFFGCRRSRVDNIYAEELNEMINSQVIHEVFLATSREPGQKKKYVQDEVYVQRSLVYWLLVNENAHIYVCGDVSMADGVKKSIVRVIETEGKMSETNAQEELEKLINERRYHEDVFGAIHRDNFDVVS</sequence>
<evidence type="ECO:0000256" key="2">
    <source>
        <dbReference type="ARBA" id="ARBA00006267"/>
    </source>
</evidence>
<dbReference type="GO" id="GO:0010181">
    <property type="term" value="F:FMN binding"/>
    <property type="evidence" value="ECO:0007669"/>
    <property type="project" value="InterPro"/>
</dbReference>
<keyword evidence="17" id="KW-1185">Reference proteome</keyword>
<keyword evidence="7 12" id="KW-0274">FAD</keyword>
<comment type="function">
    <text evidence="12">Produces nitric oxide (NO) which is a messenger molecule with diverse functions.</text>
</comment>
<gene>
    <name evidence="16" type="ORF">B4U79_02646</name>
</gene>
<dbReference type="InterPro" id="IPR001433">
    <property type="entry name" value="OxRdtase_FAD/NAD-bd"/>
</dbReference>
<comment type="cofactor">
    <cofactor evidence="1 12">
        <name>heme b</name>
        <dbReference type="ChEBI" id="CHEBI:60344"/>
    </cofactor>
</comment>
<dbReference type="EMBL" id="NCKU01001560">
    <property type="protein sequence ID" value="RWS11815.1"/>
    <property type="molecule type" value="Genomic_DNA"/>
</dbReference>
<dbReference type="InterPro" id="IPR044943">
    <property type="entry name" value="NOS_dom_1"/>
</dbReference>
<organism evidence="16 17">
    <name type="scientific">Dinothrombium tinctorium</name>
    <dbReference type="NCBI Taxonomy" id="1965070"/>
    <lineage>
        <taxon>Eukaryota</taxon>
        <taxon>Metazoa</taxon>
        <taxon>Ecdysozoa</taxon>
        <taxon>Arthropoda</taxon>
        <taxon>Chelicerata</taxon>
        <taxon>Arachnida</taxon>
        <taxon>Acari</taxon>
        <taxon>Acariformes</taxon>
        <taxon>Trombidiformes</taxon>
        <taxon>Prostigmata</taxon>
        <taxon>Anystina</taxon>
        <taxon>Parasitengona</taxon>
        <taxon>Trombidioidea</taxon>
        <taxon>Trombidiidae</taxon>
        <taxon>Dinothrombium</taxon>
    </lineage>
</organism>
<keyword evidence="5 12" id="KW-0288">FMN</keyword>
<evidence type="ECO:0000256" key="5">
    <source>
        <dbReference type="ARBA" id="ARBA00022643"/>
    </source>
</evidence>
<dbReference type="Pfam" id="PF00175">
    <property type="entry name" value="NAD_binding_1"/>
    <property type="match status" value="1"/>
</dbReference>
<dbReference type="PIRSF" id="PIRSF000333">
    <property type="entry name" value="NOS"/>
    <property type="match status" value="1"/>
</dbReference>
<dbReference type="InterPro" id="IPR029039">
    <property type="entry name" value="Flavoprotein-like_sf"/>
</dbReference>
<keyword evidence="9 12" id="KW-0112">Calmodulin-binding</keyword>
<dbReference type="PANTHER" id="PTHR43410:SF1">
    <property type="entry name" value="NITRIC OXIDE SYNTHASE"/>
    <property type="match status" value="1"/>
</dbReference>
<comment type="catalytic activity">
    <reaction evidence="12">
        <text>2 L-arginine + 3 NADPH + 4 O2 + H(+) = 2 L-citrulline + 2 nitric oxide + 3 NADP(+) + 4 H2O</text>
        <dbReference type="Rhea" id="RHEA:19897"/>
        <dbReference type="ChEBI" id="CHEBI:15377"/>
        <dbReference type="ChEBI" id="CHEBI:15378"/>
        <dbReference type="ChEBI" id="CHEBI:15379"/>
        <dbReference type="ChEBI" id="CHEBI:16480"/>
        <dbReference type="ChEBI" id="CHEBI:32682"/>
        <dbReference type="ChEBI" id="CHEBI:57743"/>
        <dbReference type="ChEBI" id="CHEBI:57783"/>
        <dbReference type="ChEBI" id="CHEBI:58349"/>
        <dbReference type="EC" id="1.14.13.39"/>
    </reaction>
</comment>
<evidence type="ECO:0000256" key="12">
    <source>
        <dbReference type="PIRNR" id="PIRNR000333"/>
    </source>
</evidence>
<dbReference type="InterPro" id="IPR004030">
    <property type="entry name" value="NOS_N"/>
</dbReference>
<dbReference type="GO" id="GO:0020037">
    <property type="term" value="F:heme binding"/>
    <property type="evidence" value="ECO:0007669"/>
    <property type="project" value="InterPro"/>
</dbReference>
<dbReference type="STRING" id="1965070.A0A3S3PG93"/>
<keyword evidence="3 12" id="KW-0349">Heme</keyword>
<dbReference type="InterPro" id="IPR001094">
    <property type="entry name" value="Flavdoxin-like"/>
</dbReference>
<dbReference type="InterPro" id="IPR044944">
    <property type="entry name" value="NOS_dom_3"/>
</dbReference>
<dbReference type="Proteomes" id="UP000285301">
    <property type="component" value="Unassembled WGS sequence"/>
</dbReference>
<evidence type="ECO:0000256" key="13">
    <source>
        <dbReference type="PIRSR" id="PIRSR000333-1"/>
    </source>
</evidence>
<dbReference type="SUPFAM" id="SSF52218">
    <property type="entry name" value="Flavoproteins"/>
    <property type="match status" value="1"/>
</dbReference>
<dbReference type="InterPro" id="IPR039261">
    <property type="entry name" value="FNR_nucleotide-bd"/>
</dbReference>
<dbReference type="InterPro" id="IPR044940">
    <property type="entry name" value="NOS_dom_2"/>
</dbReference>
<dbReference type="InterPro" id="IPR023173">
    <property type="entry name" value="NADPH_Cyt_P450_Rdtase_alpha"/>
</dbReference>
<dbReference type="InterPro" id="IPR001709">
    <property type="entry name" value="Flavoprot_Pyr_Nucl_cyt_Rdtase"/>
</dbReference>
<dbReference type="EC" id="1.14.13.39" evidence="12"/>
<evidence type="ECO:0000256" key="6">
    <source>
        <dbReference type="ARBA" id="ARBA00022723"/>
    </source>
</evidence>
<dbReference type="InterPro" id="IPR036119">
    <property type="entry name" value="NOS_N_sf"/>
</dbReference>
<dbReference type="GO" id="GO:0046872">
    <property type="term" value="F:metal ion binding"/>
    <property type="evidence" value="ECO:0007669"/>
    <property type="project" value="UniProtKB-KW"/>
</dbReference>
<name>A0A3S3PG93_9ACAR</name>
<dbReference type="Gene3D" id="1.20.990.10">
    <property type="entry name" value="NADPH-cytochrome p450 Reductase, Chain A, domain 3"/>
    <property type="match status" value="1"/>
</dbReference>
<dbReference type="PRINTS" id="PR00369">
    <property type="entry name" value="FLAVODOXIN"/>
</dbReference>
<proteinExistence type="inferred from homology"/>
<dbReference type="SUPFAM" id="SSF56512">
    <property type="entry name" value="Nitric oxide (NO) synthase oxygenase domain"/>
    <property type="match status" value="1"/>
</dbReference>
<dbReference type="OrthoDB" id="1688044at2759"/>
<evidence type="ECO:0000256" key="10">
    <source>
        <dbReference type="ARBA" id="ARBA00023002"/>
    </source>
</evidence>
<reference evidence="16 17" key="1">
    <citation type="journal article" date="2018" name="Gigascience">
        <title>Genomes of trombidid mites reveal novel predicted allergens and laterally-transferred genes associated with secondary metabolism.</title>
        <authorList>
            <person name="Dong X."/>
            <person name="Chaisiri K."/>
            <person name="Xia D."/>
            <person name="Armstrong S.D."/>
            <person name="Fang Y."/>
            <person name="Donnelly M.J."/>
            <person name="Kadowaki T."/>
            <person name="McGarry J.W."/>
            <person name="Darby A.C."/>
            <person name="Makepeace B.L."/>
        </authorList>
    </citation>
    <scope>NUCLEOTIDE SEQUENCE [LARGE SCALE GENOMIC DNA]</scope>
    <source>
        <strain evidence="16">UoL-WK</strain>
    </source>
</reference>
<keyword evidence="6 12" id="KW-0479">Metal-binding</keyword>
<comment type="similarity">
    <text evidence="2 12">Belongs to the NOS family.</text>
</comment>
<keyword evidence="10 12" id="KW-0560">Oxidoreductase</keyword>
<evidence type="ECO:0000313" key="16">
    <source>
        <dbReference type="EMBL" id="RWS11815.1"/>
    </source>
</evidence>
<evidence type="ECO:0000256" key="3">
    <source>
        <dbReference type="ARBA" id="ARBA00022617"/>
    </source>
</evidence>
<dbReference type="Pfam" id="PF00667">
    <property type="entry name" value="FAD_binding_1"/>
    <property type="match status" value="1"/>
</dbReference>
<dbReference type="AlphaFoldDB" id="A0A3S3PG93"/>
<feature type="domain" description="FAD-binding FR-type" evidence="15">
    <location>
        <begin position="711"/>
        <end position="955"/>
    </location>
</feature>
<evidence type="ECO:0000259" key="14">
    <source>
        <dbReference type="PROSITE" id="PS50902"/>
    </source>
</evidence>
<dbReference type="Gene3D" id="3.90.440.10">
    <property type="entry name" value="Nitric Oxide Synthase,Heme Domain,Chain A domain 2"/>
    <property type="match status" value="1"/>
</dbReference>
<evidence type="ECO:0000313" key="17">
    <source>
        <dbReference type="Proteomes" id="UP000285301"/>
    </source>
</evidence>
<evidence type="ECO:0000256" key="4">
    <source>
        <dbReference type="ARBA" id="ARBA00022630"/>
    </source>
</evidence>
<evidence type="ECO:0000256" key="9">
    <source>
        <dbReference type="ARBA" id="ARBA00022860"/>
    </source>
</evidence>
<dbReference type="InterPro" id="IPR017927">
    <property type="entry name" value="FAD-bd_FR_type"/>
</dbReference>
<dbReference type="Gene3D" id="3.40.50.360">
    <property type="match status" value="1"/>
</dbReference>
<dbReference type="SUPFAM" id="SSF52343">
    <property type="entry name" value="Ferredoxin reductase-like, C-terminal NADP-linked domain"/>
    <property type="match status" value="1"/>
</dbReference>
<dbReference type="PROSITE" id="PS50902">
    <property type="entry name" value="FLAVODOXIN_LIKE"/>
    <property type="match status" value="1"/>
</dbReference>
<accession>A0A3S3PG93</accession>
<evidence type="ECO:0000256" key="1">
    <source>
        <dbReference type="ARBA" id="ARBA00001970"/>
    </source>
</evidence>
<dbReference type="Gene3D" id="3.90.1230.10">
    <property type="entry name" value="Nitric Oxide Synthase, Chain A, domain 3"/>
    <property type="match status" value="1"/>
</dbReference>
<dbReference type="InterPro" id="IPR017938">
    <property type="entry name" value="Riboflavin_synthase-like_b-brl"/>
</dbReference>
<dbReference type="SUPFAM" id="SSF63380">
    <property type="entry name" value="Riboflavin synthase domain-like"/>
    <property type="match status" value="1"/>
</dbReference>
<dbReference type="Pfam" id="PF02898">
    <property type="entry name" value="NO_synthase"/>
    <property type="match status" value="1"/>
</dbReference>
<dbReference type="Gene3D" id="3.40.50.80">
    <property type="entry name" value="Nucleotide-binding domain of ferredoxin-NADP reductase (FNR) module"/>
    <property type="match status" value="1"/>
</dbReference>
<keyword evidence="8 12" id="KW-0521">NADP</keyword>
<evidence type="ECO:0000256" key="11">
    <source>
        <dbReference type="ARBA" id="ARBA00023004"/>
    </source>
</evidence>
<dbReference type="Gene3D" id="2.40.30.10">
    <property type="entry name" value="Translation factors"/>
    <property type="match status" value="1"/>
</dbReference>
<protein>
    <recommendedName>
        <fullName evidence="12">Nitric oxide synthase</fullName>
        <ecNumber evidence="12">1.14.13.39</ecNumber>
    </recommendedName>
</protein>
<comment type="cofactor">
    <cofactor evidence="12">
        <name>FAD</name>
        <dbReference type="ChEBI" id="CHEBI:57692"/>
    </cofactor>
    <text evidence="12">Binds 1 FAD.</text>
</comment>
<dbReference type="Pfam" id="PF00258">
    <property type="entry name" value="Flavodoxin_1"/>
    <property type="match status" value="1"/>
</dbReference>
<dbReference type="GO" id="GO:0050660">
    <property type="term" value="F:flavin adenine dinucleotide binding"/>
    <property type="evidence" value="ECO:0007669"/>
    <property type="project" value="InterPro"/>
</dbReference>
<evidence type="ECO:0000259" key="15">
    <source>
        <dbReference type="PROSITE" id="PS51384"/>
    </source>
</evidence>
<dbReference type="InterPro" id="IPR050607">
    <property type="entry name" value="NOS"/>
</dbReference>
<keyword evidence="11 12" id="KW-0408">Iron</keyword>
<keyword evidence="4" id="KW-0285">Flavoprotein</keyword>
<dbReference type="FunFam" id="3.40.50.360:FF:000019">
    <property type="entry name" value="Nitric oxide synthase"/>
    <property type="match status" value="1"/>
</dbReference>
<dbReference type="GO" id="GO:0004517">
    <property type="term" value="F:nitric-oxide synthase activity"/>
    <property type="evidence" value="ECO:0007669"/>
    <property type="project" value="UniProtKB-EC"/>
</dbReference>
<evidence type="ECO:0000256" key="7">
    <source>
        <dbReference type="ARBA" id="ARBA00022827"/>
    </source>
</evidence>
<comment type="caution">
    <text evidence="16">The sequence shown here is derived from an EMBL/GenBank/DDBJ whole genome shotgun (WGS) entry which is preliminary data.</text>
</comment>
<dbReference type="Gene3D" id="3.90.340.10">
    <property type="entry name" value="Nitric Oxide Synthase, Chain A, domain 1"/>
    <property type="match status" value="1"/>
</dbReference>
<dbReference type="PROSITE" id="PS51384">
    <property type="entry name" value="FAD_FR"/>
    <property type="match status" value="1"/>
</dbReference>
<dbReference type="PANTHER" id="PTHR43410">
    <property type="entry name" value="NITRIC OXIDE SYNTHASE OXYGENASE"/>
    <property type="match status" value="1"/>
</dbReference>
<dbReference type="GO" id="GO:0006809">
    <property type="term" value="P:nitric oxide biosynthetic process"/>
    <property type="evidence" value="ECO:0007669"/>
    <property type="project" value="InterPro"/>
</dbReference>
<dbReference type="GO" id="GO:0050661">
    <property type="term" value="F:NADP binding"/>
    <property type="evidence" value="ECO:0007669"/>
    <property type="project" value="InterPro"/>
</dbReference>
<dbReference type="PRINTS" id="PR00371">
    <property type="entry name" value="FPNCR"/>
</dbReference>
<feature type="binding site" description="axial binding residue" evidence="13">
    <location>
        <position position="175"/>
    </location>
    <ligand>
        <name>heme b</name>
        <dbReference type="ChEBI" id="CHEBI:60344"/>
    </ligand>
    <ligandPart>
        <name>Fe</name>
        <dbReference type="ChEBI" id="CHEBI:18248"/>
    </ligandPart>
</feature>
<dbReference type="InterPro" id="IPR003097">
    <property type="entry name" value="CysJ-like_FAD-binding"/>
</dbReference>
<dbReference type="GO" id="GO:0005516">
    <property type="term" value="F:calmodulin binding"/>
    <property type="evidence" value="ECO:0007669"/>
    <property type="project" value="UniProtKB-KW"/>
</dbReference>
<dbReference type="InterPro" id="IPR012144">
    <property type="entry name" value="NOS_euk"/>
</dbReference>
<feature type="domain" description="Flavodoxin-like" evidence="14">
    <location>
        <begin position="511"/>
        <end position="653"/>
    </location>
</feature>
<dbReference type="InterPro" id="IPR008254">
    <property type="entry name" value="Flavodoxin/NO_synth"/>
</dbReference>
<evidence type="ECO:0000256" key="8">
    <source>
        <dbReference type="ARBA" id="ARBA00022857"/>
    </source>
</evidence>
<comment type="cofactor">
    <cofactor evidence="12">
        <name>FMN</name>
        <dbReference type="ChEBI" id="CHEBI:58210"/>
    </cofactor>
    <text evidence="12">Binds 1 FMN.</text>
</comment>